<evidence type="ECO:0000256" key="1">
    <source>
        <dbReference type="SAM" id="SignalP"/>
    </source>
</evidence>
<dbReference type="AlphaFoldDB" id="A0A1I0QRF1"/>
<keyword evidence="4" id="KW-1185">Reference proteome</keyword>
<name>A0A1I0QRF1_9RHOB</name>
<dbReference type="InterPro" id="IPR035940">
    <property type="entry name" value="CAP_sf"/>
</dbReference>
<evidence type="ECO:0000313" key="3">
    <source>
        <dbReference type="EMBL" id="SEW30163.1"/>
    </source>
</evidence>
<dbReference type="Pfam" id="PF00188">
    <property type="entry name" value="CAP"/>
    <property type="match status" value="1"/>
</dbReference>
<dbReference type="PROSITE" id="PS51257">
    <property type="entry name" value="PROKAR_LIPOPROTEIN"/>
    <property type="match status" value="1"/>
</dbReference>
<dbReference type="PANTHER" id="PTHR31157">
    <property type="entry name" value="SCP DOMAIN-CONTAINING PROTEIN"/>
    <property type="match status" value="1"/>
</dbReference>
<dbReference type="Gene3D" id="3.40.33.10">
    <property type="entry name" value="CAP"/>
    <property type="match status" value="1"/>
</dbReference>
<dbReference type="OrthoDB" id="9811255at2"/>
<gene>
    <name evidence="3" type="ORF">SAMN04488515_2136</name>
</gene>
<dbReference type="STRING" id="364200.SAMN04488515_2136"/>
<dbReference type="PANTHER" id="PTHR31157:SF1">
    <property type="entry name" value="SCP DOMAIN-CONTAINING PROTEIN"/>
    <property type="match status" value="1"/>
</dbReference>
<dbReference type="EMBL" id="FOIZ01000001">
    <property type="protein sequence ID" value="SEW30163.1"/>
    <property type="molecule type" value="Genomic_DNA"/>
</dbReference>
<proteinExistence type="predicted"/>
<feature type="domain" description="SCP" evidence="2">
    <location>
        <begin position="54"/>
        <end position="164"/>
    </location>
</feature>
<dbReference type="SUPFAM" id="SSF55797">
    <property type="entry name" value="PR-1-like"/>
    <property type="match status" value="1"/>
</dbReference>
<accession>A0A1I0QRF1</accession>
<organism evidence="3 4">
    <name type="scientific">Cognatiyoonia koreensis</name>
    <dbReference type="NCBI Taxonomy" id="364200"/>
    <lineage>
        <taxon>Bacteria</taxon>
        <taxon>Pseudomonadati</taxon>
        <taxon>Pseudomonadota</taxon>
        <taxon>Alphaproteobacteria</taxon>
        <taxon>Rhodobacterales</taxon>
        <taxon>Paracoccaceae</taxon>
        <taxon>Cognatiyoonia</taxon>
    </lineage>
</organism>
<reference evidence="3 4" key="1">
    <citation type="submission" date="2016-10" db="EMBL/GenBank/DDBJ databases">
        <authorList>
            <person name="de Groot N.N."/>
        </authorList>
    </citation>
    <scope>NUCLEOTIDE SEQUENCE [LARGE SCALE GENOMIC DNA]</scope>
    <source>
        <strain evidence="3 4">DSM 17925</strain>
    </source>
</reference>
<evidence type="ECO:0000313" key="4">
    <source>
        <dbReference type="Proteomes" id="UP000199167"/>
    </source>
</evidence>
<dbReference type="RefSeq" id="WP_089993751.1">
    <property type="nucleotide sequence ID" value="NZ_FOIZ01000001.1"/>
</dbReference>
<keyword evidence="1" id="KW-0732">Signal</keyword>
<feature type="chain" id="PRO_5011658009" evidence="1">
    <location>
        <begin position="22"/>
        <end position="171"/>
    </location>
</feature>
<evidence type="ECO:0000259" key="2">
    <source>
        <dbReference type="Pfam" id="PF00188"/>
    </source>
</evidence>
<protein>
    <submittedName>
        <fullName evidence="3">Cysteine-rich secretory protein family protein</fullName>
    </submittedName>
</protein>
<sequence length="171" mass="18332">MKYLIAIPAMLALTACGGASIGLDDSVSRGAPSTYGIEDLPVDKVEDASFGSILNGLRDSRGIPAVTYDARLDQAAQAHADDMVERGFFSHVNPDGENEYDRIVATGYNPRSWGENLAGRQTSEADALVTWINSAEHNRLLNAETVNEYGLGVAGSGRGTRWVLVMASERD</sequence>
<dbReference type="InterPro" id="IPR014044">
    <property type="entry name" value="CAP_dom"/>
</dbReference>
<dbReference type="CDD" id="cd05379">
    <property type="entry name" value="CAP_bacterial"/>
    <property type="match status" value="1"/>
</dbReference>
<feature type="signal peptide" evidence="1">
    <location>
        <begin position="1"/>
        <end position="21"/>
    </location>
</feature>
<dbReference type="Proteomes" id="UP000199167">
    <property type="component" value="Unassembled WGS sequence"/>
</dbReference>